<dbReference type="Gene3D" id="1.20.1250.20">
    <property type="entry name" value="MFS general substrate transporter like domains"/>
    <property type="match status" value="2"/>
</dbReference>
<comment type="subcellular location">
    <subcellularLocation>
        <location evidence="1">Membrane</location>
        <topology evidence="1">Multi-pass membrane protein</topology>
    </subcellularLocation>
</comment>
<feature type="domain" description="Major facilitator superfamily (MFS) profile" evidence="6">
    <location>
        <begin position="1"/>
        <end position="368"/>
    </location>
</feature>
<dbReference type="InterPro" id="IPR020846">
    <property type="entry name" value="MFS_dom"/>
</dbReference>
<sequence length="373" mass="38756">MGSEMVHSLLPVLLAGVLGASALTIGLIEGAAEALVLVIKVFSGYLSDAIGRRKPLVLLGYGLAAAVKPLFPLADSAATVATARLLDRFGKGIRGAPRDALVGDLAPAEIRGACFGLRQSMDTVGAVVGPLLAVGLMWLFANNIQTVLWFAVIPGILAVLLLLKVPEPKDAQHRPARVPLSREGLAGLGAAFWRLAALGALISLARFSEAFLVLRASHQGLPLTFIPLVLVVMSVVYTLTAYPAGRLSDSISRPALLAIGMAVLVAADVALALANGYVFLFVGIALWGLHMGLTQGILATMIADVAPKAHRGTAFGVFNLLSGGALLVTSGLAGWLWDQYSPSAAFWMGASVAVMAVVASLHFSSRTLKAANR</sequence>
<dbReference type="SUPFAM" id="SSF103473">
    <property type="entry name" value="MFS general substrate transporter"/>
    <property type="match status" value="1"/>
</dbReference>
<dbReference type="PROSITE" id="PS50850">
    <property type="entry name" value="MFS"/>
    <property type="match status" value="1"/>
</dbReference>
<dbReference type="PATRIC" id="fig|84531.8.peg.5003"/>
<dbReference type="PROSITE" id="PS00216">
    <property type="entry name" value="SUGAR_TRANSPORT_1"/>
    <property type="match status" value="1"/>
</dbReference>
<protein>
    <submittedName>
        <fullName evidence="7">Sugar (And other) transporter family protein</fullName>
    </submittedName>
</protein>
<dbReference type="AlphaFoldDB" id="A0A0S2FHS5"/>
<feature type="transmembrane region" description="Helical" evidence="5">
    <location>
        <begin position="185"/>
        <end position="205"/>
    </location>
</feature>
<keyword evidence="4 5" id="KW-0472">Membrane</keyword>
<dbReference type="STRING" id="84531.LA76x_5008"/>
<dbReference type="InterPro" id="IPR011701">
    <property type="entry name" value="MFS"/>
</dbReference>
<accession>A0A0S2FHS5</accession>
<evidence type="ECO:0000256" key="3">
    <source>
        <dbReference type="ARBA" id="ARBA00022989"/>
    </source>
</evidence>
<dbReference type="Pfam" id="PF07690">
    <property type="entry name" value="MFS_1"/>
    <property type="match status" value="2"/>
</dbReference>
<dbReference type="PANTHER" id="PTHR23518:SF2">
    <property type="entry name" value="MAJOR FACILITATOR SUPERFAMILY TRANSPORTER"/>
    <property type="match status" value="1"/>
</dbReference>
<proteinExistence type="predicted"/>
<dbReference type="GO" id="GO:0022857">
    <property type="term" value="F:transmembrane transporter activity"/>
    <property type="evidence" value="ECO:0007669"/>
    <property type="project" value="InterPro"/>
</dbReference>
<evidence type="ECO:0000313" key="8">
    <source>
        <dbReference type="Proteomes" id="UP000060787"/>
    </source>
</evidence>
<evidence type="ECO:0000256" key="5">
    <source>
        <dbReference type="SAM" id="Phobius"/>
    </source>
</evidence>
<gene>
    <name evidence="7" type="ORF">LA76x_5008</name>
</gene>
<dbReference type="KEGG" id="lab:LA76x_5008"/>
<dbReference type="InterPro" id="IPR036259">
    <property type="entry name" value="MFS_trans_sf"/>
</dbReference>
<evidence type="ECO:0000259" key="6">
    <source>
        <dbReference type="PROSITE" id="PS50850"/>
    </source>
</evidence>
<feature type="transmembrane region" description="Helical" evidence="5">
    <location>
        <begin position="256"/>
        <end position="274"/>
    </location>
</feature>
<feature type="transmembrane region" description="Helical" evidence="5">
    <location>
        <begin position="123"/>
        <end position="141"/>
    </location>
</feature>
<feature type="transmembrane region" description="Helical" evidence="5">
    <location>
        <begin position="280"/>
        <end position="303"/>
    </location>
</feature>
<dbReference type="PANTHER" id="PTHR23518">
    <property type="entry name" value="C-METHYLTRANSFERASE"/>
    <property type="match status" value="1"/>
</dbReference>
<organism evidence="7 8">
    <name type="scientific">Lysobacter antibioticus</name>
    <dbReference type="NCBI Taxonomy" id="84531"/>
    <lineage>
        <taxon>Bacteria</taxon>
        <taxon>Pseudomonadati</taxon>
        <taxon>Pseudomonadota</taxon>
        <taxon>Gammaproteobacteria</taxon>
        <taxon>Lysobacterales</taxon>
        <taxon>Lysobacteraceae</taxon>
        <taxon>Lysobacter</taxon>
    </lineage>
</organism>
<keyword evidence="2 5" id="KW-0812">Transmembrane</keyword>
<dbReference type="InterPro" id="IPR005829">
    <property type="entry name" value="Sugar_transporter_CS"/>
</dbReference>
<dbReference type="GO" id="GO:0016020">
    <property type="term" value="C:membrane"/>
    <property type="evidence" value="ECO:0007669"/>
    <property type="project" value="UniProtKB-SubCell"/>
</dbReference>
<feature type="transmembrane region" description="Helical" evidence="5">
    <location>
        <begin position="315"/>
        <end position="337"/>
    </location>
</feature>
<dbReference type="EMBL" id="CP011129">
    <property type="protein sequence ID" value="ALN83110.1"/>
    <property type="molecule type" value="Genomic_DNA"/>
</dbReference>
<reference evidence="7 8" key="1">
    <citation type="journal article" date="2015" name="BMC Genomics">
        <title>Comparative genomics and metabolic profiling of the genus Lysobacter.</title>
        <authorList>
            <person name="de Bruijn I."/>
            <person name="Cheng X."/>
            <person name="de Jager V."/>
            <person name="Exposito R.G."/>
            <person name="Watrous J."/>
            <person name="Patel N."/>
            <person name="Postma J."/>
            <person name="Dorrestein P.C."/>
            <person name="Kobayashi D."/>
            <person name="Raaijmakers J.M."/>
        </authorList>
    </citation>
    <scope>NUCLEOTIDE SEQUENCE [LARGE SCALE GENOMIC DNA]</scope>
    <source>
        <strain evidence="7 8">76</strain>
    </source>
</reference>
<evidence type="ECO:0000313" key="7">
    <source>
        <dbReference type="EMBL" id="ALN83110.1"/>
    </source>
</evidence>
<feature type="transmembrane region" description="Helical" evidence="5">
    <location>
        <begin position="147"/>
        <end position="165"/>
    </location>
</feature>
<dbReference type="CDD" id="cd17370">
    <property type="entry name" value="MFS_MJ1317_like"/>
    <property type="match status" value="1"/>
</dbReference>
<name>A0A0S2FHS5_LYSAN</name>
<evidence type="ECO:0000256" key="4">
    <source>
        <dbReference type="ARBA" id="ARBA00023136"/>
    </source>
</evidence>
<feature type="transmembrane region" description="Helical" evidence="5">
    <location>
        <begin position="343"/>
        <end position="363"/>
    </location>
</feature>
<evidence type="ECO:0000256" key="1">
    <source>
        <dbReference type="ARBA" id="ARBA00004141"/>
    </source>
</evidence>
<feature type="transmembrane region" description="Helical" evidence="5">
    <location>
        <begin position="225"/>
        <end position="244"/>
    </location>
</feature>
<keyword evidence="3 5" id="KW-1133">Transmembrane helix</keyword>
<keyword evidence="8" id="KW-1185">Reference proteome</keyword>
<dbReference type="Proteomes" id="UP000060787">
    <property type="component" value="Chromosome"/>
</dbReference>
<evidence type="ECO:0000256" key="2">
    <source>
        <dbReference type="ARBA" id="ARBA00022692"/>
    </source>
</evidence>